<dbReference type="EMBL" id="LLYA01000230">
    <property type="protein sequence ID" value="KRR15011.1"/>
    <property type="molecule type" value="Genomic_DNA"/>
</dbReference>
<protein>
    <submittedName>
        <fullName evidence="1">Uncharacterized protein</fullName>
    </submittedName>
</protein>
<gene>
    <name evidence="1" type="ORF">CQ13_37560</name>
</gene>
<comment type="caution">
    <text evidence="1">The sequence shown here is derived from an EMBL/GenBank/DDBJ whole genome shotgun (WGS) entry which is preliminary data.</text>
</comment>
<keyword evidence="2" id="KW-1185">Reference proteome</keyword>
<dbReference type="AlphaFoldDB" id="A0A0R3MBS4"/>
<evidence type="ECO:0000313" key="2">
    <source>
        <dbReference type="Proteomes" id="UP000052023"/>
    </source>
</evidence>
<sequence>MQREGWLGQPEEVIELDFCELRFKEAKLIGLIEELNGLPDVFEVTEFSDELQPERVESADPYIRGSFCRTRGDAFLDLASRLVGESENEHAWGRNSLSQQVLDSRDQRAGFSRPGPGFNEQRRTLVLGPPFATDRDWAHWLYPWSFRAAPEATGHPRAAG</sequence>
<name>A0A0R3MBS4_9BRAD</name>
<organism evidence="1 2">
    <name type="scientific">Bradyrhizobium retamae</name>
    <dbReference type="NCBI Taxonomy" id="1300035"/>
    <lineage>
        <taxon>Bacteria</taxon>
        <taxon>Pseudomonadati</taxon>
        <taxon>Pseudomonadota</taxon>
        <taxon>Alphaproteobacteria</taxon>
        <taxon>Hyphomicrobiales</taxon>
        <taxon>Nitrobacteraceae</taxon>
        <taxon>Bradyrhizobium</taxon>
    </lineage>
</organism>
<reference evidence="1 2" key="1">
    <citation type="submission" date="2014-03" db="EMBL/GenBank/DDBJ databases">
        <title>Bradyrhizobium valentinum sp. nov., isolated from effective nodules of Lupinus mariae-josephae, a lupine endemic of basic-lime soils in Eastern Spain.</title>
        <authorList>
            <person name="Duran D."/>
            <person name="Rey L."/>
            <person name="Navarro A."/>
            <person name="Busquets A."/>
            <person name="Imperial J."/>
            <person name="Ruiz-Argueso T."/>
        </authorList>
    </citation>
    <scope>NUCLEOTIDE SEQUENCE [LARGE SCALE GENOMIC DNA]</scope>
    <source>
        <strain evidence="1 2">Ro19</strain>
    </source>
</reference>
<accession>A0A0R3MBS4</accession>
<dbReference type="Proteomes" id="UP000052023">
    <property type="component" value="Unassembled WGS sequence"/>
</dbReference>
<evidence type="ECO:0000313" key="1">
    <source>
        <dbReference type="EMBL" id="KRR15011.1"/>
    </source>
</evidence>
<proteinExistence type="predicted"/>